<dbReference type="InterPro" id="IPR027417">
    <property type="entry name" value="P-loop_NTPase"/>
</dbReference>
<dbReference type="Gene3D" id="3.40.50.300">
    <property type="entry name" value="P-loop containing nucleotide triphosphate hydrolases"/>
    <property type="match status" value="1"/>
</dbReference>
<keyword evidence="2" id="KW-1185">Reference proteome</keyword>
<accession>A0ABY9VI56</accession>
<protein>
    <submittedName>
        <fullName evidence="1">Uncharacterized protein</fullName>
    </submittedName>
</protein>
<proteinExistence type="predicted"/>
<dbReference type="RefSeq" id="WP_311073955.1">
    <property type="nucleotide sequence ID" value="NZ_CP134494.1"/>
</dbReference>
<dbReference type="EMBL" id="CP134494">
    <property type="protein sequence ID" value="WNF23578.1"/>
    <property type="molecule type" value="Genomic_DNA"/>
</dbReference>
<dbReference type="Proteomes" id="UP001303324">
    <property type="component" value="Chromosome"/>
</dbReference>
<organism evidence="1 2">
    <name type="scientific">Mesobacillus jeotgali</name>
    <dbReference type="NCBI Taxonomy" id="129985"/>
    <lineage>
        <taxon>Bacteria</taxon>
        <taxon>Bacillati</taxon>
        <taxon>Bacillota</taxon>
        <taxon>Bacilli</taxon>
        <taxon>Bacillales</taxon>
        <taxon>Bacillaceae</taxon>
        <taxon>Mesobacillus</taxon>
    </lineage>
</organism>
<reference evidence="1 2" key="1">
    <citation type="submission" date="2023-09" db="EMBL/GenBank/DDBJ databases">
        <title>Microbial mechanism of fulvic acid promoting antimony reduction mineralization in rice fields.</title>
        <authorList>
            <person name="Chen G."/>
            <person name="Lan J."/>
        </authorList>
    </citation>
    <scope>NUCLEOTIDE SEQUENCE [LARGE SCALE GENOMIC DNA]</scope>
    <source>
        <strain evidence="1 2">PS1</strain>
    </source>
</reference>
<dbReference type="NCBIfam" id="NF005250">
    <property type="entry name" value="PRK06761.1"/>
    <property type="match status" value="1"/>
</dbReference>
<name>A0ABY9VI56_9BACI</name>
<dbReference type="SUPFAM" id="SSF52540">
    <property type="entry name" value="P-loop containing nucleoside triphosphate hydrolases"/>
    <property type="match status" value="1"/>
</dbReference>
<evidence type="ECO:0000313" key="1">
    <source>
        <dbReference type="EMBL" id="WNF23578.1"/>
    </source>
</evidence>
<sequence>MKTKLILVEGLPGSGKSTTAGLIHEILTENQVSAELYMEGNLDHPADYEGVAYFTEEDFEILLKESGSLSKVFQERVTVKRNRRLLPYMKLKNELGSNFPDELFANISKRDIYELPLEENMATIIESWEEFAKQAASEEKVYIFECCFIQNPVTVGMIKYGASDEATTDYVKKLAQAVKALNPLLVYVKQEDLEKSFRKAVTERSEDWIKGFVDYYTSQGYGHINGLSGLEGTIDVLKARQDLEYRILENLPISMNILNNSQFDLEGHRERLKRLLVRNNVLSI</sequence>
<evidence type="ECO:0000313" key="2">
    <source>
        <dbReference type="Proteomes" id="UP001303324"/>
    </source>
</evidence>
<gene>
    <name evidence="1" type="ORF">RH061_03445</name>
</gene>